<keyword evidence="3" id="KW-1185">Reference proteome</keyword>
<dbReference type="InterPro" id="IPR038078">
    <property type="entry name" value="PhoU-like_sf"/>
</dbReference>
<dbReference type="Gene3D" id="1.20.58.220">
    <property type="entry name" value="Phosphate transport system protein phou homolog 2, domain 2"/>
    <property type="match status" value="1"/>
</dbReference>
<protein>
    <submittedName>
        <fullName evidence="2">Phosphate transport regulator</fullName>
    </submittedName>
</protein>
<reference evidence="2 3" key="1">
    <citation type="submission" date="2018-11" db="EMBL/GenBank/DDBJ databases">
        <title>Complete genome sequencing of the Actinobacteria Serinibacter sp. K3-2.</title>
        <authorList>
            <person name="Rakitin A.L."/>
            <person name="Beletsky A.V."/>
            <person name="Mardanov A.V."/>
            <person name="Ravin N.V."/>
            <person name="Gromova A.S."/>
            <person name="Filippova S.N."/>
            <person name="Gal'Chenko V.F."/>
        </authorList>
    </citation>
    <scope>NUCLEOTIDE SEQUENCE [LARGE SCALE GENOMIC DNA]</scope>
    <source>
        <strain evidence="2 3">K3-2</strain>
    </source>
</reference>
<dbReference type="Pfam" id="PF01865">
    <property type="entry name" value="PhoU_div"/>
    <property type="match status" value="1"/>
</dbReference>
<evidence type="ECO:0000313" key="2">
    <source>
        <dbReference type="EMBL" id="TGO05678.1"/>
    </source>
</evidence>
<organism evidence="2 3">
    <name type="scientific">Serinibacter arcticus</name>
    <dbReference type="NCBI Taxonomy" id="1655435"/>
    <lineage>
        <taxon>Bacteria</taxon>
        <taxon>Bacillati</taxon>
        <taxon>Actinomycetota</taxon>
        <taxon>Actinomycetes</taxon>
        <taxon>Micrococcales</taxon>
        <taxon>Beutenbergiaceae</taxon>
        <taxon>Serinibacter</taxon>
    </lineage>
</organism>
<dbReference type="OrthoDB" id="9797568at2"/>
<accession>A0A4Z1E434</accession>
<dbReference type="PANTHER" id="PTHR37298">
    <property type="entry name" value="UPF0111 PROTEIN YKAA"/>
    <property type="match status" value="1"/>
</dbReference>
<dbReference type="Proteomes" id="UP000297318">
    <property type="component" value="Unassembled WGS sequence"/>
</dbReference>
<dbReference type="InterPro" id="IPR018445">
    <property type="entry name" value="Put_Phosphate_transp_reg"/>
</dbReference>
<comment type="similarity">
    <text evidence="1">Belongs to the UPF0111 family.</text>
</comment>
<dbReference type="PANTHER" id="PTHR37298:SF1">
    <property type="entry name" value="UPF0111 PROTEIN YKAA"/>
    <property type="match status" value="1"/>
</dbReference>
<gene>
    <name evidence="2" type="ORF">SERN_1682</name>
</gene>
<sequence length="210" mass="23506">MRLRLKPRDTSLFDLLTQQARLLPVGSGVLAQLVGSAPEARVALAETMRETEHRADEATHAILRRINETFVTPFDRDDIYDLAGRLDDCMDDMEEVADLVVLYRMGELPAGVVEQVGVLQRCAELTAEAMPRLSTMKNLREFWVEINSLENEGDRTHRQLLSDIFDGLTPAGTDPIEIMKIKEIADLLESAIDGFERVANAIETIVLKEA</sequence>
<comment type="caution">
    <text evidence="2">The sequence shown here is derived from an EMBL/GenBank/DDBJ whole genome shotgun (WGS) entry which is preliminary data.</text>
</comment>
<evidence type="ECO:0000256" key="1">
    <source>
        <dbReference type="ARBA" id="ARBA00008591"/>
    </source>
</evidence>
<name>A0A4Z1E434_9MICO</name>
<proteinExistence type="inferred from homology"/>
<dbReference type="InterPro" id="IPR052912">
    <property type="entry name" value="UPF0111_domain"/>
</dbReference>
<dbReference type="RefSeq" id="WP_135849641.1">
    <property type="nucleotide sequence ID" value="NZ_RHPJ01000002.1"/>
</dbReference>
<dbReference type="AlphaFoldDB" id="A0A4Z1E434"/>
<evidence type="ECO:0000313" key="3">
    <source>
        <dbReference type="Proteomes" id="UP000297318"/>
    </source>
</evidence>
<dbReference type="EMBL" id="RHPJ01000002">
    <property type="protein sequence ID" value="TGO05678.1"/>
    <property type="molecule type" value="Genomic_DNA"/>
</dbReference>